<feature type="compositionally biased region" description="Polar residues" evidence="2">
    <location>
        <begin position="1"/>
        <end position="17"/>
    </location>
</feature>
<evidence type="ECO:0000256" key="2">
    <source>
        <dbReference type="SAM" id="MobiDB-lite"/>
    </source>
</evidence>
<organism evidence="6 7">
    <name type="scientific">Globisporangium ultimum (strain ATCC 200006 / CBS 805.95 / DAOM BR144)</name>
    <name type="common">Pythium ultimum</name>
    <dbReference type="NCBI Taxonomy" id="431595"/>
    <lineage>
        <taxon>Eukaryota</taxon>
        <taxon>Sar</taxon>
        <taxon>Stramenopiles</taxon>
        <taxon>Oomycota</taxon>
        <taxon>Peronosporomycetes</taxon>
        <taxon>Pythiales</taxon>
        <taxon>Pythiaceae</taxon>
        <taxon>Globisporangium</taxon>
    </lineage>
</organism>
<dbReference type="HOGENOM" id="CLU_005688_2_1_1"/>
<evidence type="ECO:0000259" key="4">
    <source>
        <dbReference type="Pfam" id="PF04253"/>
    </source>
</evidence>
<dbReference type="EnsemblProtists" id="PYU1_T007776">
    <property type="protein sequence ID" value="PYU1_T007776"/>
    <property type="gene ID" value="PYU1_G007760"/>
</dbReference>
<dbReference type="FunFam" id="3.50.30.30:FF:000008">
    <property type="entry name" value="Glutamate carboxypeptidase 2"/>
    <property type="match status" value="1"/>
</dbReference>
<evidence type="ECO:0008006" key="8">
    <source>
        <dbReference type="Google" id="ProtNLM"/>
    </source>
</evidence>
<dbReference type="InterPro" id="IPR003137">
    <property type="entry name" value="PA_domain"/>
</dbReference>
<reference evidence="7" key="2">
    <citation type="submission" date="2010-04" db="EMBL/GenBank/DDBJ databases">
        <authorList>
            <person name="Buell R."/>
            <person name="Hamilton J."/>
            <person name="Hostetler J."/>
        </authorList>
    </citation>
    <scope>NUCLEOTIDE SEQUENCE [LARGE SCALE GENOMIC DNA]</scope>
    <source>
        <strain evidence="7">DAOM:BR144</strain>
    </source>
</reference>
<dbReference type="CDD" id="cd08022">
    <property type="entry name" value="M28_PSMA_like"/>
    <property type="match status" value="1"/>
</dbReference>
<dbReference type="GO" id="GO:0004180">
    <property type="term" value="F:carboxypeptidase activity"/>
    <property type="evidence" value="ECO:0007669"/>
    <property type="project" value="TreeGrafter"/>
</dbReference>
<dbReference type="SUPFAM" id="SSF53187">
    <property type="entry name" value="Zn-dependent exopeptidases"/>
    <property type="match status" value="1"/>
</dbReference>
<dbReference type="eggNOG" id="KOG2195">
    <property type="taxonomic scope" value="Eukaryota"/>
</dbReference>
<dbReference type="PANTHER" id="PTHR10404">
    <property type="entry name" value="N-ACETYLATED-ALPHA-LINKED ACIDIC DIPEPTIDASE"/>
    <property type="match status" value="1"/>
</dbReference>
<dbReference type="SUPFAM" id="SSF47672">
    <property type="entry name" value="Transferrin receptor-like dimerisation domain"/>
    <property type="match status" value="1"/>
</dbReference>
<dbReference type="InterPro" id="IPR039373">
    <property type="entry name" value="Peptidase_M28B"/>
</dbReference>
<feature type="domain" description="PA" evidence="3">
    <location>
        <begin position="213"/>
        <end position="279"/>
    </location>
</feature>
<accession>K3WS32</accession>
<name>K3WS32_GLOUD</name>
<reference evidence="6" key="3">
    <citation type="submission" date="2015-02" db="UniProtKB">
        <authorList>
            <consortium name="EnsemblProtists"/>
        </authorList>
    </citation>
    <scope>IDENTIFICATION</scope>
    <source>
        <strain evidence="6">DAOM BR144</strain>
    </source>
</reference>
<dbReference type="Pfam" id="PF04389">
    <property type="entry name" value="Peptidase_M28"/>
    <property type="match status" value="1"/>
</dbReference>
<comment type="similarity">
    <text evidence="1">Belongs to the peptidase M28 family. M28B subfamily.</text>
</comment>
<feature type="domain" description="Transferrin receptor-like dimerisation" evidence="4">
    <location>
        <begin position="665"/>
        <end position="777"/>
    </location>
</feature>
<dbReference type="InParanoid" id="K3WS32"/>
<sequence length="780" mass="84296">MAPFASSNNPIPSSTDSADAYGTFNAAGANENSNLMQAEVRDRPSRTGRVLRTAGVTGLLMVLAAMGYTHDRSSPSPAVELQGATSNSQVADALKLGSVLSSVESKFVNGIDTTKLREQLHYYASTPHSAGTKRDYETAVHTAKQFESYGLNATLKEYYTLLSKPVRRHLAIVEPKSAAQVLNLDEGTVADDACTTEPDALPPFLAYAATGNVTASVVYANYGSRQDFQYLVDQNVTLKGKIALVRYGSAMRGLKVYAAEQHGMAGVLIYSDPHDDGYAMGSTYPNGLWRPKDSYQRGSITYLSIAGGDPLTPGFPSNLGAPYLKYEDVKTVPHIPALPLSYGQAQIILKSLRGKPAPQEWQGALSIDGGYRVGDDESTVLNLDLVMDNKIGPIWDVIGTIDGAKEPEKKVVLGNHRDAWVCGAIDPNSGTTALLEIARNLGELLETGWKPRRSIVLGSWDGEEYSLLGSTEWAEDNAADLKKHAVAYLNVDATTGFQVAASSAPSIAKFLVETSKVTPANKFFGNETETTLYEQWVKQAAAKRATYGNASTFGTLAPDHLISFMGSGSDFTPFYQHLGIISANVGFGVMYGVYHSTMDSISYVEKFADPNYAAEKATAQWWGLLGLRLADSAIIPFDFSTYSLVMEESLKGFETRLAALKLDVTTAKLHEAIILFGANAESFHATIASNANAATDATRSVWNEKLVGLERYLLTDEGLPHRPWYKHVIFGPGFYEGYMGTAFPGIDDGIVFGDNSTTIQTHVDEVARVVTKAAEYLVLA</sequence>
<dbReference type="Gene3D" id="1.20.930.40">
    <property type="entry name" value="Transferrin receptor-like, dimerisation domain"/>
    <property type="match status" value="1"/>
</dbReference>
<evidence type="ECO:0000256" key="1">
    <source>
        <dbReference type="ARBA" id="ARBA00005634"/>
    </source>
</evidence>
<evidence type="ECO:0000259" key="3">
    <source>
        <dbReference type="Pfam" id="PF02225"/>
    </source>
</evidence>
<evidence type="ECO:0000259" key="5">
    <source>
        <dbReference type="Pfam" id="PF04389"/>
    </source>
</evidence>
<dbReference type="FunFam" id="1.20.930.40:FF:000007">
    <property type="entry name" value="Uncharacterized protein"/>
    <property type="match status" value="1"/>
</dbReference>
<reference evidence="7" key="1">
    <citation type="journal article" date="2010" name="Genome Biol.">
        <title>Genome sequence of the necrotrophic plant pathogen Pythium ultimum reveals original pathogenicity mechanisms and effector repertoire.</title>
        <authorList>
            <person name="Levesque C.A."/>
            <person name="Brouwer H."/>
            <person name="Cano L."/>
            <person name="Hamilton J.P."/>
            <person name="Holt C."/>
            <person name="Huitema E."/>
            <person name="Raffaele S."/>
            <person name="Robideau G.P."/>
            <person name="Thines M."/>
            <person name="Win J."/>
            <person name="Zerillo M.M."/>
            <person name="Beakes G.W."/>
            <person name="Boore J.L."/>
            <person name="Busam D."/>
            <person name="Dumas B."/>
            <person name="Ferriera S."/>
            <person name="Fuerstenberg S.I."/>
            <person name="Gachon C.M."/>
            <person name="Gaulin E."/>
            <person name="Govers F."/>
            <person name="Grenville-Briggs L."/>
            <person name="Horner N."/>
            <person name="Hostetler J."/>
            <person name="Jiang R.H."/>
            <person name="Johnson J."/>
            <person name="Krajaejun T."/>
            <person name="Lin H."/>
            <person name="Meijer H.J."/>
            <person name="Moore B."/>
            <person name="Morris P."/>
            <person name="Phuntmart V."/>
            <person name="Puiu D."/>
            <person name="Shetty J."/>
            <person name="Stajich J.E."/>
            <person name="Tripathy S."/>
            <person name="Wawra S."/>
            <person name="van West P."/>
            <person name="Whitty B.R."/>
            <person name="Coutinho P.M."/>
            <person name="Henrissat B."/>
            <person name="Martin F."/>
            <person name="Thomas P.D."/>
            <person name="Tyler B.M."/>
            <person name="De Vries R.P."/>
            <person name="Kamoun S."/>
            <person name="Yandell M."/>
            <person name="Tisserat N."/>
            <person name="Buell C.R."/>
        </authorList>
    </citation>
    <scope>NUCLEOTIDE SEQUENCE</scope>
    <source>
        <strain evidence="7">DAOM:BR144</strain>
    </source>
</reference>
<dbReference type="Proteomes" id="UP000019132">
    <property type="component" value="Unassembled WGS sequence"/>
</dbReference>
<dbReference type="Pfam" id="PF04253">
    <property type="entry name" value="TFR_dimer"/>
    <property type="match status" value="1"/>
</dbReference>
<dbReference type="InterPro" id="IPR036757">
    <property type="entry name" value="TFR-like_dimer_dom_sf"/>
</dbReference>
<protein>
    <recommendedName>
        <fullName evidence="8">Glutamate carboxypeptidase</fullName>
    </recommendedName>
</protein>
<dbReference type="EMBL" id="GL376617">
    <property type="status" value="NOT_ANNOTATED_CDS"/>
    <property type="molecule type" value="Genomic_DNA"/>
</dbReference>
<dbReference type="FunFam" id="3.40.630.10:FF:000078">
    <property type="entry name" value="Glutamate carboxypeptidase 2"/>
    <property type="match status" value="1"/>
</dbReference>
<evidence type="ECO:0000313" key="6">
    <source>
        <dbReference type="EnsemblProtists" id="PYU1_T007776"/>
    </source>
</evidence>
<dbReference type="STRING" id="431595.K3WS32"/>
<dbReference type="SUPFAM" id="SSF52025">
    <property type="entry name" value="PA domain"/>
    <property type="match status" value="1"/>
</dbReference>
<dbReference type="VEuPathDB" id="FungiDB:PYU1_G007760"/>
<dbReference type="InterPro" id="IPR007484">
    <property type="entry name" value="Peptidase_M28"/>
</dbReference>
<evidence type="ECO:0000313" key="7">
    <source>
        <dbReference type="Proteomes" id="UP000019132"/>
    </source>
</evidence>
<dbReference type="InterPro" id="IPR046450">
    <property type="entry name" value="PA_dom_sf"/>
</dbReference>
<dbReference type="Gene3D" id="3.40.630.10">
    <property type="entry name" value="Zn peptidases"/>
    <property type="match status" value="1"/>
</dbReference>
<feature type="region of interest" description="Disordered" evidence="2">
    <location>
        <begin position="1"/>
        <end position="25"/>
    </location>
</feature>
<dbReference type="PANTHER" id="PTHR10404:SF46">
    <property type="entry name" value="VACUOLAR PROTEIN SORTING-ASSOCIATED PROTEIN 70"/>
    <property type="match status" value="1"/>
</dbReference>
<dbReference type="Gene3D" id="3.50.30.30">
    <property type="match status" value="1"/>
</dbReference>
<dbReference type="OMA" id="TEWMEEY"/>
<dbReference type="AlphaFoldDB" id="K3WS32"/>
<dbReference type="Pfam" id="PF02225">
    <property type="entry name" value="PA"/>
    <property type="match status" value="1"/>
</dbReference>
<proteinExistence type="inferred from homology"/>
<feature type="domain" description="Peptidase M28" evidence="5">
    <location>
        <begin position="397"/>
        <end position="606"/>
    </location>
</feature>
<keyword evidence="7" id="KW-1185">Reference proteome</keyword>
<dbReference type="InterPro" id="IPR007365">
    <property type="entry name" value="TFR-like_dimer_dom"/>
</dbReference>
<dbReference type="CDD" id="cd02121">
    <property type="entry name" value="PA_GCPII_like"/>
    <property type="match status" value="1"/>
</dbReference>